<evidence type="ECO:0000313" key="3">
    <source>
        <dbReference type="EMBL" id="MFB9674399.1"/>
    </source>
</evidence>
<sequence length="283" mass="30095">MTPPPPTPAPPSPAPGRKRRRTSGKARTWSVPQLEEWGLTLTQQRLVLVFGSLAGVLVAALALTLAISAIGNDFVPERATASVIGTEPRPDVYKGWPSSKVFAPIAESKADPKPLTVKDLFAKTLKEGRITLRLAGTPRLETDCLAAIWGQGLADLLTQGGCTQVARGLYTSADGRYIAQYTMFNLRDTASADTLANMLTTLHRGGWVRPLETPRAAFPAGGHTEASGHAMGHYAGLVWIGRADGAEPGPRDDFVSLSLTLRATEKAIFRRIVAASPAPAPAQ</sequence>
<gene>
    <name evidence="3" type="ORF">ACFFRH_02760</name>
</gene>
<proteinExistence type="predicted"/>
<feature type="transmembrane region" description="Helical" evidence="2">
    <location>
        <begin position="46"/>
        <end position="70"/>
    </location>
</feature>
<keyword evidence="2" id="KW-0812">Transmembrane</keyword>
<dbReference type="RefSeq" id="WP_344743808.1">
    <property type="nucleotide sequence ID" value="NZ_BAAAWW010000033.1"/>
</dbReference>
<comment type="caution">
    <text evidence="3">The sequence shown here is derived from an EMBL/GenBank/DDBJ whole genome shotgun (WGS) entry which is preliminary data.</text>
</comment>
<name>A0ABV5T5P0_9ACTN</name>
<keyword evidence="2" id="KW-0472">Membrane</keyword>
<organism evidence="3 4">
    <name type="scientific">Streptosporangium vulgare</name>
    <dbReference type="NCBI Taxonomy" id="46190"/>
    <lineage>
        <taxon>Bacteria</taxon>
        <taxon>Bacillati</taxon>
        <taxon>Actinomycetota</taxon>
        <taxon>Actinomycetes</taxon>
        <taxon>Streptosporangiales</taxon>
        <taxon>Streptosporangiaceae</taxon>
        <taxon>Streptosporangium</taxon>
    </lineage>
</organism>
<dbReference type="EMBL" id="JBHMBS010000001">
    <property type="protein sequence ID" value="MFB9674399.1"/>
    <property type="molecule type" value="Genomic_DNA"/>
</dbReference>
<evidence type="ECO:0000256" key="1">
    <source>
        <dbReference type="SAM" id="MobiDB-lite"/>
    </source>
</evidence>
<feature type="region of interest" description="Disordered" evidence="1">
    <location>
        <begin position="1"/>
        <end position="28"/>
    </location>
</feature>
<protein>
    <submittedName>
        <fullName evidence="3">Uncharacterized protein</fullName>
    </submittedName>
</protein>
<accession>A0ABV5T5P0</accession>
<reference evidence="3 4" key="1">
    <citation type="submission" date="2024-09" db="EMBL/GenBank/DDBJ databases">
        <authorList>
            <person name="Sun Q."/>
            <person name="Mori K."/>
        </authorList>
    </citation>
    <scope>NUCLEOTIDE SEQUENCE [LARGE SCALE GENOMIC DNA]</scope>
    <source>
        <strain evidence="3 4">JCM 3028</strain>
    </source>
</reference>
<evidence type="ECO:0000313" key="4">
    <source>
        <dbReference type="Proteomes" id="UP001589610"/>
    </source>
</evidence>
<keyword evidence="2" id="KW-1133">Transmembrane helix</keyword>
<feature type="compositionally biased region" description="Pro residues" evidence="1">
    <location>
        <begin position="1"/>
        <end position="14"/>
    </location>
</feature>
<keyword evidence="4" id="KW-1185">Reference proteome</keyword>
<dbReference type="Proteomes" id="UP001589610">
    <property type="component" value="Unassembled WGS sequence"/>
</dbReference>
<evidence type="ECO:0000256" key="2">
    <source>
        <dbReference type="SAM" id="Phobius"/>
    </source>
</evidence>